<reference evidence="2" key="1">
    <citation type="submission" date="2019-11" db="EMBL/GenBank/DDBJ databases">
        <title>Genome sequence of Heliorestis convoluta strain HH, an alkaliphilic and minimalistic phototrophic bacterium from a soda lake in Egypt.</title>
        <authorList>
            <person name="Dewey E.D."/>
            <person name="Stokes L.M."/>
            <person name="Burchell B.M."/>
            <person name="Shaffer K.N."/>
            <person name="Huntington A.M."/>
            <person name="Baker J.M."/>
            <person name="Nadendla S."/>
            <person name="Giglio M.G."/>
            <person name="Touchman J.W."/>
            <person name="Blankenship R.E."/>
            <person name="Madigan M.T."/>
            <person name="Sattley W.M."/>
        </authorList>
    </citation>
    <scope>NUCLEOTIDE SEQUENCE [LARGE SCALE GENOMIC DNA]</scope>
    <source>
        <strain evidence="2">HH</strain>
    </source>
</reference>
<dbReference type="KEGG" id="hcv:FTV88_2566"/>
<accession>A0A5Q2N446</accession>
<dbReference type="OrthoDB" id="2872188at2"/>
<sequence>MAGFLSRLFGKKEEAPVESVASQGEKKPGAGALEAVKAQEERWKITSLTNADPYYELGKVAIIHSNRDFYVDFPAELKPFMLQKNKNFAFHEDKSFDGFHYYSDIPMRTGIFELVQLLNKHRMIAAKEWLDESRGTFENETKWGVLHINPYGKTGRSGLEENALEVQVYKTDAFTQRVFLSIYKELKNSNHEICKATLNEINRYNCFLTAFRVYALLLVQNGQEKELILSKDGKAWAQALTEEALEDRKFGLHKWFAYSLSAEHVHNNEILSKLENGCKYYDLFVDKEDLSIGFTAAATVDGTFAAACKGGDVRVPFTAQGISSLMSRGIDRTAAYQIRLLAARHGIDVS</sequence>
<name>A0A5Q2N446_9FIRM</name>
<dbReference type="EMBL" id="CP045875">
    <property type="protein sequence ID" value="QGG48659.1"/>
    <property type="molecule type" value="Genomic_DNA"/>
</dbReference>
<dbReference type="Proteomes" id="UP000366051">
    <property type="component" value="Chromosome"/>
</dbReference>
<organism evidence="1 2">
    <name type="scientific">Heliorestis convoluta</name>
    <dbReference type="NCBI Taxonomy" id="356322"/>
    <lineage>
        <taxon>Bacteria</taxon>
        <taxon>Bacillati</taxon>
        <taxon>Bacillota</taxon>
        <taxon>Clostridia</taxon>
        <taxon>Eubacteriales</taxon>
        <taxon>Heliobacteriaceae</taxon>
        <taxon>Heliorestis</taxon>
    </lineage>
</organism>
<keyword evidence="2" id="KW-1185">Reference proteome</keyword>
<dbReference type="RefSeq" id="WP_153725786.1">
    <property type="nucleotide sequence ID" value="NZ_CP045875.1"/>
</dbReference>
<dbReference type="AlphaFoldDB" id="A0A5Q2N446"/>
<evidence type="ECO:0000313" key="1">
    <source>
        <dbReference type="EMBL" id="QGG48659.1"/>
    </source>
</evidence>
<evidence type="ECO:0000313" key="2">
    <source>
        <dbReference type="Proteomes" id="UP000366051"/>
    </source>
</evidence>
<proteinExistence type="predicted"/>
<gene>
    <name evidence="1" type="ORF">FTV88_2566</name>
</gene>
<protein>
    <submittedName>
        <fullName evidence="1">Uncharacterized protein</fullName>
    </submittedName>
</protein>